<dbReference type="Proteomes" id="UP000887575">
    <property type="component" value="Unassembled WGS sequence"/>
</dbReference>
<dbReference type="Pfam" id="PF15228">
    <property type="entry name" value="DAP"/>
    <property type="match status" value="1"/>
</dbReference>
<feature type="compositionally biased region" description="Basic and acidic residues" evidence="1">
    <location>
        <begin position="42"/>
        <end position="51"/>
    </location>
</feature>
<dbReference type="GO" id="GO:0097190">
    <property type="term" value="P:apoptotic signaling pathway"/>
    <property type="evidence" value="ECO:0007669"/>
    <property type="project" value="TreeGrafter"/>
</dbReference>
<reference evidence="3" key="1">
    <citation type="submission" date="2024-02" db="UniProtKB">
        <authorList>
            <consortium name="WormBaseParasite"/>
        </authorList>
    </citation>
    <scope>IDENTIFICATION</scope>
</reference>
<evidence type="ECO:0000313" key="3">
    <source>
        <dbReference type="WBParaSite" id="MBELARI_LOCUS20422"/>
    </source>
</evidence>
<dbReference type="PANTHER" id="PTHR13177:SF4">
    <property type="entry name" value="GEO09647P1"/>
    <property type="match status" value="1"/>
</dbReference>
<dbReference type="InterPro" id="IPR024130">
    <property type="entry name" value="DAP1/DAPL1"/>
</dbReference>
<organism evidence="2 3">
    <name type="scientific">Mesorhabditis belari</name>
    <dbReference type="NCBI Taxonomy" id="2138241"/>
    <lineage>
        <taxon>Eukaryota</taxon>
        <taxon>Metazoa</taxon>
        <taxon>Ecdysozoa</taxon>
        <taxon>Nematoda</taxon>
        <taxon>Chromadorea</taxon>
        <taxon>Rhabditida</taxon>
        <taxon>Rhabditina</taxon>
        <taxon>Rhabditomorpha</taxon>
        <taxon>Rhabditoidea</taxon>
        <taxon>Rhabditidae</taxon>
        <taxon>Mesorhabditinae</taxon>
        <taxon>Mesorhabditis</taxon>
    </lineage>
</organism>
<feature type="region of interest" description="Disordered" evidence="1">
    <location>
        <begin position="1"/>
        <end position="110"/>
    </location>
</feature>
<sequence length="110" mass="12164">MSDQELKAGHLPAQKAGGMRVPTRKARTPSETENKTPSSESSEEKVEEVKLTDNILCGTGLASQTNKDYPPEAIQKYHNKPVPQHPNKQIHANAPNHQTNMPVFQPQRGN</sequence>
<accession>A0AAF3F3P4</accession>
<dbReference type="GO" id="GO:0034198">
    <property type="term" value="P:cellular response to amino acid starvation"/>
    <property type="evidence" value="ECO:0007669"/>
    <property type="project" value="TreeGrafter"/>
</dbReference>
<evidence type="ECO:0000256" key="1">
    <source>
        <dbReference type="SAM" id="MobiDB-lite"/>
    </source>
</evidence>
<dbReference type="PANTHER" id="PTHR13177">
    <property type="entry name" value="DEATH-ASSOCIATED PROTEIN 1"/>
    <property type="match status" value="1"/>
</dbReference>
<proteinExistence type="predicted"/>
<dbReference type="GO" id="GO:0070513">
    <property type="term" value="F:death domain binding"/>
    <property type="evidence" value="ECO:0007669"/>
    <property type="project" value="TreeGrafter"/>
</dbReference>
<protein>
    <submittedName>
        <fullName evidence="3">Death-associated protein 1</fullName>
    </submittedName>
</protein>
<feature type="compositionally biased region" description="Polar residues" evidence="1">
    <location>
        <begin position="95"/>
        <end position="110"/>
    </location>
</feature>
<evidence type="ECO:0000313" key="2">
    <source>
        <dbReference type="Proteomes" id="UP000887575"/>
    </source>
</evidence>
<name>A0AAF3F3P4_9BILA</name>
<dbReference type="AlphaFoldDB" id="A0AAF3F3P4"/>
<dbReference type="GO" id="GO:0010507">
    <property type="term" value="P:negative regulation of autophagy"/>
    <property type="evidence" value="ECO:0007669"/>
    <property type="project" value="TreeGrafter"/>
</dbReference>
<dbReference type="WBParaSite" id="MBELARI_LOCUS20422">
    <property type="protein sequence ID" value="MBELARI_LOCUS20422"/>
    <property type="gene ID" value="MBELARI_LOCUS20422"/>
</dbReference>
<keyword evidence="2" id="KW-1185">Reference proteome</keyword>